<dbReference type="PANTHER" id="PTHR39162">
    <property type="entry name" value="GLL3345 PROTEIN"/>
    <property type="match status" value="1"/>
</dbReference>
<organism evidence="1 2">
    <name type="scientific">Candidatus Fimicola merdigallinarum</name>
    <dbReference type="NCBI Taxonomy" id="2840819"/>
    <lineage>
        <taxon>Bacteria</taxon>
        <taxon>Bacillati</taxon>
        <taxon>Bacillota</taxon>
        <taxon>Clostridia</taxon>
        <taxon>Lachnospirales</taxon>
        <taxon>Lachnospiraceae</taxon>
        <taxon>Lachnospiraceae incertae sedis</taxon>
        <taxon>Candidatus Fimicola</taxon>
    </lineage>
</organism>
<evidence type="ECO:0000313" key="2">
    <source>
        <dbReference type="Proteomes" id="UP000823611"/>
    </source>
</evidence>
<sequence length="130" mass="13865">MSKGYNEALDTIFSKMEEFISSKTVVGEPIVMGETTLLPIIEVSVGVGVGEKNEKDCAGGMGAKITPSAILVINNGDVRLVSVKNQDAINRLIDMVPGAVSKLNFASGFGKNKGTSRNEDVDFEEEIIVE</sequence>
<protein>
    <submittedName>
        <fullName evidence="1">Sporulation protein</fullName>
    </submittedName>
</protein>
<reference evidence="1" key="2">
    <citation type="journal article" date="2021" name="PeerJ">
        <title>Extensive microbial diversity within the chicken gut microbiome revealed by metagenomics and culture.</title>
        <authorList>
            <person name="Gilroy R."/>
            <person name="Ravi A."/>
            <person name="Getino M."/>
            <person name="Pursley I."/>
            <person name="Horton D.L."/>
            <person name="Alikhan N.F."/>
            <person name="Baker D."/>
            <person name="Gharbi K."/>
            <person name="Hall N."/>
            <person name="Watson M."/>
            <person name="Adriaenssens E.M."/>
            <person name="Foster-Nyarko E."/>
            <person name="Jarju S."/>
            <person name="Secka A."/>
            <person name="Antonio M."/>
            <person name="Oren A."/>
            <person name="Chaudhuri R.R."/>
            <person name="La Ragione R."/>
            <person name="Hildebrand F."/>
            <person name="Pallen M.J."/>
        </authorList>
    </citation>
    <scope>NUCLEOTIDE SEQUENCE</scope>
    <source>
        <strain evidence="1">F6-4510</strain>
    </source>
</reference>
<dbReference type="PANTHER" id="PTHR39162:SF1">
    <property type="entry name" value="SPORULATION PROTEIN YTFJ"/>
    <property type="match status" value="1"/>
</dbReference>
<dbReference type="AlphaFoldDB" id="A0A9D9H0R7"/>
<comment type="caution">
    <text evidence="1">The sequence shown here is derived from an EMBL/GenBank/DDBJ whole genome shotgun (WGS) entry which is preliminary data.</text>
</comment>
<accession>A0A9D9H0R7</accession>
<dbReference type="EMBL" id="JADIMX010000055">
    <property type="protein sequence ID" value="MBO8434255.1"/>
    <property type="molecule type" value="Genomic_DNA"/>
</dbReference>
<gene>
    <name evidence="1" type="ORF">IAC55_02885</name>
</gene>
<evidence type="ECO:0000313" key="1">
    <source>
        <dbReference type="EMBL" id="MBO8434255.1"/>
    </source>
</evidence>
<dbReference type="Proteomes" id="UP000823611">
    <property type="component" value="Unassembled WGS sequence"/>
</dbReference>
<reference evidence="1" key="1">
    <citation type="submission" date="2020-10" db="EMBL/GenBank/DDBJ databases">
        <authorList>
            <person name="Gilroy R."/>
        </authorList>
    </citation>
    <scope>NUCLEOTIDE SEQUENCE</scope>
    <source>
        <strain evidence="1">F6-4510</strain>
    </source>
</reference>
<dbReference type="InterPro" id="IPR014229">
    <property type="entry name" value="Spore_YtfJ"/>
</dbReference>
<name>A0A9D9H0R7_9FIRM</name>
<dbReference type="Pfam" id="PF09579">
    <property type="entry name" value="Spore_YtfJ"/>
    <property type="match status" value="1"/>
</dbReference>
<proteinExistence type="predicted"/>